<gene>
    <name evidence="2" type="ORF">SXIM_23150</name>
</gene>
<dbReference type="InterPro" id="IPR004675">
    <property type="entry name" value="AhpD_core"/>
</dbReference>
<evidence type="ECO:0000313" key="3">
    <source>
        <dbReference type="Proteomes" id="UP000034034"/>
    </source>
</evidence>
<dbReference type="STRING" id="408015.SXIM_23150"/>
<accession>A0A0F7FTT1</accession>
<keyword evidence="3" id="KW-1185">Reference proteome</keyword>
<dbReference type="PANTHER" id="PTHR34846:SF10">
    <property type="entry name" value="CYTOPLASMIC PROTEIN"/>
    <property type="match status" value="1"/>
</dbReference>
<dbReference type="Gene3D" id="1.20.1290.10">
    <property type="entry name" value="AhpD-like"/>
    <property type="match status" value="1"/>
</dbReference>
<dbReference type="HOGENOM" id="CLU_082760_6_2_11"/>
<dbReference type="Proteomes" id="UP000034034">
    <property type="component" value="Chromosome"/>
</dbReference>
<name>A0A0F7FTT1_9ACTN</name>
<dbReference type="InterPro" id="IPR003779">
    <property type="entry name" value="CMD-like"/>
</dbReference>
<protein>
    <submittedName>
        <fullName evidence="2">Alkylhydroperoxidase</fullName>
    </submittedName>
</protein>
<dbReference type="KEGG" id="sxi:SXIM_23150"/>
<dbReference type="SUPFAM" id="SSF69118">
    <property type="entry name" value="AhpD-like"/>
    <property type="match status" value="1"/>
</dbReference>
<dbReference type="InterPro" id="IPR029032">
    <property type="entry name" value="AhpD-like"/>
</dbReference>
<evidence type="ECO:0000313" key="2">
    <source>
        <dbReference type="EMBL" id="AKG43699.1"/>
    </source>
</evidence>
<feature type="domain" description="Carboxymuconolactone decarboxylase-like" evidence="1">
    <location>
        <begin position="13"/>
        <end position="93"/>
    </location>
</feature>
<sequence length="149" mass="16620">MSRLNIAEAAPASYQALIRSQRAVHDSPLDNALCELVKIRVSQLNGCLFCIDMHTTQARRDGESEQRLHHLAAWHESPLYDERERAALAYAEAVTRCENVGDAQWADLRARFPAEEELGHLVLQVALINALNRLAVPLRTEPLLGSPMA</sequence>
<dbReference type="PANTHER" id="PTHR34846">
    <property type="entry name" value="4-CARBOXYMUCONOLACTONE DECARBOXYLASE FAMILY PROTEIN (AFU_ORTHOLOGUE AFUA_6G11590)"/>
    <property type="match status" value="1"/>
</dbReference>
<dbReference type="EMBL" id="CP009922">
    <property type="protein sequence ID" value="AKG43699.1"/>
    <property type="molecule type" value="Genomic_DNA"/>
</dbReference>
<organism evidence="2 3">
    <name type="scientific">Streptomyces xiamenensis</name>
    <dbReference type="NCBI Taxonomy" id="408015"/>
    <lineage>
        <taxon>Bacteria</taxon>
        <taxon>Bacillati</taxon>
        <taxon>Actinomycetota</taxon>
        <taxon>Actinomycetes</taxon>
        <taxon>Kitasatosporales</taxon>
        <taxon>Streptomycetaceae</taxon>
        <taxon>Streptomyces</taxon>
    </lineage>
</organism>
<dbReference type="NCBIfam" id="TIGR00778">
    <property type="entry name" value="ahpD_dom"/>
    <property type="match status" value="1"/>
</dbReference>
<dbReference type="Pfam" id="PF02627">
    <property type="entry name" value="CMD"/>
    <property type="match status" value="1"/>
</dbReference>
<reference evidence="2" key="1">
    <citation type="submission" date="2019-08" db="EMBL/GenBank/DDBJ databases">
        <title>Complete genome sequence of a mangrove-derived Streptomyces xiamenensis.</title>
        <authorList>
            <person name="Xu J."/>
        </authorList>
    </citation>
    <scope>NUCLEOTIDE SEQUENCE</scope>
    <source>
        <strain evidence="2">318</strain>
    </source>
</reference>
<dbReference type="PATRIC" id="fig|408015.6.peg.2350"/>
<dbReference type="AlphaFoldDB" id="A0A0F7FTT1"/>
<proteinExistence type="predicted"/>
<dbReference type="RefSeq" id="WP_030735037.1">
    <property type="nucleotide sequence ID" value="NZ_CP009922.3"/>
</dbReference>
<dbReference type="GO" id="GO:0051920">
    <property type="term" value="F:peroxiredoxin activity"/>
    <property type="evidence" value="ECO:0007669"/>
    <property type="project" value="InterPro"/>
</dbReference>
<evidence type="ECO:0000259" key="1">
    <source>
        <dbReference type="Pfam" id="PF02627"/>
    </source>
</evidence>